<keyword evidence="2" id="KW-1185">Reference proteome</keyword>
<evidence type="ECO:0000313" key="1">
    <source>
        <dbReference type="EMBL" id="MCD9646990.1"/>
    </source>
</evidence>
<comment type="caution">
    <text evidence="1">The sequence shown here is derived from an EMBL/GenBank/DDBJ whole genome shotgun (WGS) entry which is preliminary data.</text>
</comment>
<gene>
    <name evidence="1" type="ORF">HAX54_037268</name>
</gene>
<dbReference type="Proteomes" id="UP000823775">
    <property type="component" value="Unassembled WGS sequence"/>
</dbReference>
<evidence type="ECO:0000313" key="2">
    <source>
        <dbReference type="Proteomes" id="UP000823775"/>
    </source>
</evidence>
<proteinExistence type="predicted"/>
<accession>A0ABS8VLE6</accession>
<organism evidence="1 2">
    <name type="scientific">Datura stramonium</name>
    <name type="common">Jimsonweed</name>
    <name type="synonym">Common thornapple</name>
    <dbReference type="NCBI Taxonomy" id="4076"/>
    <lineage>
        <taxon>Eukaryota</taxon>
        <taxon>Viridiplantae</taxon>
        <taxon>Streptophyta</taxon>
        <taxon>Embryophyta</taxon>
        <taxon>Tracheophyta</taxon>
        <taxon>Spermatophyta</taxon>
        <taxon>Magnoliopsida</taxon>
        <taxon>eudicotyledons</taxon>
        <taxon>Gunneridae</taxon>
        <taxon>Pentapetalae</taxon>
        <taxon>asterids</taxon>
        <taxon>lamiids</taxon>
        <taxon>Solanales</taxon>
        <taxon>Solanaceae</taxon>
        <taxon>Solanoideae</taxon>
        <taxon>Datureae</taxon>
        <taxon>Datura</taxon>
    </lineage>
</organism>
<reference evidence="1 2" key="1">
    <citation type="journal article" date="2021" name="BMC Genomics">
        <title>Datura genome reveals duplications of psychoactive alkaloid biosynthetic genes and high mutation rate following tissue culture.</title>
        <authorList>
            <person name="Rajewski A."/>
            <person name="Carter-House D."/>
            <person name="Stajich J."/>
            <person name="Litt A."/>
        </authorList>
    </citation>
    <scope>NUCLEOTIDE SEQUENCE [LARGE SCALE GENOMIC DNA]</scope>
    <source>
        <strain evidence="1">AR-01</strain>
    </source>
</reference>
<sequence length="93" mass="10873">MGTESSREKKTQSAKESMTERVMLLRKVETVESKSKLWFSRKKRASDLEEVISQNVLIRAFVWGFPAALRLPSFSIYADALSFFFWCRITTRM</sequence>
<protein>
    <submittedName>
        <fullName evidence="1">Uncharacterized protein</fullName>
    </submittedName>
</protein>
<name>A0ABS8VLE6_DATST</name>
<dbReference type="EMBL" id="JACEIK010004996">
    <property type="protein sequence ID" value="MCD9646990.1"/>
    <property type="molecule type" value="Genomic_DNA"/>
</dbReference>